<organism evidence="3 4">
    <name type="scientific">Nonomuraea maheshkhaliensis</name>
    <dbReference type="NCBI Taxonomy" id="419590"/>
    <lineage>
        <taxon>Bacteria</taxon>
        <taxon>Bacillati</taxon>
        <taxon>Actinomycetota</taxon>
        <taxon>Actinomycetes</taxon>
        <taxon>Streptosporangiales</taxon>
        <taxon>Streptosporangiaceae</taxon>
        <taxon>Nonomuraea</taxon>
    </lineage>
</organism>
<gene>
    <name evidence="3" type="ORF">GCM10009733_059650</name>
</gene>
<name>A0ABN2FMY2_9ACTN</name>
<evidence type="ECO:0000256" key="1">
    <source>
        <dbReference type="SAM" id="MobiDB-lite"/>
    </source>
</evidence>
<evidence type="ECO:0000256" key="2">
    <source>
        <dbReference type="SAM" id="SignalP"/>
    </source>
</evidence>
<evidence type="ECO:0000313" key="3">
    <source>
        <dbReference type="EMBL" id="GAA1654396.1"/>
    </source>
</evidence>
<proteinExistence type="predicted"/>
<feature type="region of interest" description="Disordered" evidence="1">
    <location>
        <begin position="45"/>
        <end position="65"/>
    </location>
</feature>
<comment type="caution">
    <text evidence="3">The sequence shown here is derived from an EMBL/GenBank/DDBJ whole genome shotgun (WGS) entry which is preliminary data.</text>
</comment>
<feature type="chain" id="PRO_5047165156" description="DUF3592 domain-containing protein" evidence="2">
    <location>
        <begin position="24"/>
        <end position="99"/>
    </location>
</feature>
<dbReference type="Proteomes" id="UP001500064">
    <property type="component" value="Unassembled WGS sequence"/>
</dbReference>
<evidence type="ECO:0000313" key="4">
    <source>
        <dbReference type="Proteomes" id="UP001500064"/>
    </source>
</evidence>
<sequence>MNTWATLLIAAAAAFALGRFGQAAREAHGKFVTYRAVWSPVHDLDQEPRPVHGSVRERGPGDRAPGPLVMIRIERSFSQDPAVYGQGEGLDDASHLYPY</sequence>
<keyword evidence="2" id="KW-0732">Signal</keyword>
<reference evidence="3 4" key="1">
    <citation type="journal article" date="2019" name="Int. J. Syst. Evol. Microbiol.">
        <title>The Global Catalogue of Microorganisms (GCM) 10K type strain sequencing project: providing services to taxonomists for standard genome sequencing and annotation.</title>
        <authorList>
            <consortium name="The Broad Institute Genomics Platform"/>
            <consortium name="The Broad Institute Genome Sequencing Center for Infectious Disease"/>
            <person name="Wu L."/>
            <person name="Ma J."/>
        </authorList>
    </citation>
    <scope>NUCLEOTIDE SEQUENCE [LARGE SCALE GENOMIC DNA]</scope>
    <source>
        <strain evidence="3 4">JCM 13929</strain>
    </source>
</reference>
<keyword evidence="4" id="KW-1185">Reference proteome</keyword>
<feature type="signal peptide" evidence="2">
    <location>
        <begin position="1"/>
        <end position="23"/>
    </location>
</feature>
<protein>
    <recommendedName>
        <fullName evidence="5">DUF3592 domain-containing protein</fullName>
    </recommendedName>
</protein>
<accession>A0ABN2FMY2</accession>
<dbReference type="EMBL" id="BAAAMU010000050">
    <property type="protein sequence ID" value="GAA1654396.1"/>
    <property type="molecule type" value="Genomic_DNA"/>
</dbReference>
<evidence type="ECO:0008006" key="5">
    <source>
        <dbReference type="Google" id="ProtNLM"/>
    </source>
</evidence>
<dbReference type="RefSeq" id="WP_346109833.1">
    <property type="nucleotide sequence ID" value="NZ_BAAAMU010000050.1"/>
</dbReference>
<feature type="compositionally biased region" description="Basic and acidic residues" evidence="1">
    <location>
        <begin position="45"/>
        <end position="61"/>
    </location>
</feature>